<evidence type="ECO:0000313" key="2">
    <source>
        <dbReference type="EMBL" id="TFY79342.1"/>
    </source>
</evidence>
<dbReference type="AlphaFoldDB" id="A0A4Y9ZX08"/>
<gene>
    <name evidence="2" type="ORF">EWM64_g4672</name>
</gene>
<keyword evidence="1" id="KW-0732">Signal</keyword>
<dbReference type="GO" id="GO:0005975">
    <property type="term" value="P:carbohydrate metabolic process"/>
    <property type="evidence" value="ECO:0007669"/>
    <property type="project" value="InterPro"/>
</dbReference>
<dbReference type="Pfam" id="PF03663">
    <property type="entry name" value="Glyco_hydro_76"/>
    <property type="match status" value="2"/>
</dbReference>
<dbReference type="Gene3D" id="1.50.10.20">
    <property type="match status" value="2"/>
</dbReference>
<keyword evidence="3" id="KW-1185">Reference proteome</keyword>
<name>A0A4Y9ZX08_9AGAM</name>
<feature type="signal peptide" evidence="1">
    <location>
        <begin position="1"/>
        <end position="24"/>
    </location>
</feature>
<sequence>MHSSFLRLVSAGLLILVLARSNVAQTQCSATLSVATDVANELQSKYYDPSSGLYNGGSTWTDANAVEDLHNLMLAANVNTWAIAGNTSHIGRAALDSSTDWTSFIAGSYDDAQWIILGLWKIADYKSHVGQDAGPFNDAASKVYDIIAGQWDTTNCGGGVWWSSDHTYKNAITNELFLLTSAEGYLRNGNQDYLKNAQAGVIASGLGALYATTKDQTLLQEAETTLDATLKYLTVNQILKESCDDAAGSSSSCGPDGQLFKGLWTKHVQYYLDWAGSAAQEKYSSALGQQASGVYHYGKNSANDVGTIWYAPNQGGSNFTPKSSTSGLEALVAAAKHAFTHRHVVHA</sequence>
<dbReference type="SUPFAM" id="SSF48208">
    <property type="entry name" value="Six-hairpin glycosidases"/>
    <property type="match status" value="1"/>
</dbReference>
<dbReference type="PANTHER" id="PTHR47791">
    <property type="entry name" value="MEIOTICALLY UP-REGULATED GENE 191 PROTEIN"/>
    <property type="match status" value="1"/>
</dbReference>
<dbReference type="InterPro" id="IPR005198">
    <property type="entry name" value="Glyco_hydro_76"/>
</dbReference>
<accession>A0A4Y9ZX08</accession>
<feature type="chain" id="PRO_5021435875" description="Glycoside hydrolase family 76 protein" evidence="1">
    <location>
        <begin position="25"/>
        <end position="347"/>
    </location>
</feature>
<dbReference type="STRING" id="135208.A0A4Y9ZX08"/>
<evidence type="ECO:0008006" key="4">
    <source>
        <dbReference type="Google" id="ProtNLM"/>
    </source>
</evidence>
<comment type="caution">
    <text evidence="2">The sequence shown here is derived from an EMBL/GenBank/DDBJ whole genome shotgun (WGS) entry which is preliminary data.</text>
</comment>
<dbReference type="EMBL" id="SFCI01000518">
    <property type="protein sequence ID" value="TFY79342.1"/>
    <property type="molecule type" value="Genomic_DNA"/>
</dbReference>
<protein>
    <recommendedName>
        <fullName evidence="4">Glycoside hydrolase family 76 protein</fullName>
    </recommendedName>
</protein>
<dbReference type="Proteomes" id="UP000298061">
    <property type="component" value="Unassembled WGS sequence"/>
</dbReference>
<dbReference type="InterPro" id="IPR053169">
    <property type="entry name" value="MUG_Protein"/>
</dbReference>
<dbReference type="OrthoDB" id="9984024at2759"/>
<evidence type="ECO:0000313" key="3">
    <source>
        <dbReference type="Proteomes" id="UP000298061"/>
    </source>
</evidence>
<proteinExistence type="predicted"/>
<evidence type="ECO:0000256" key="1">
    <source>
        <dbReference type="SAM" id="SignalP"/>
    </source>
</evidence>
<dbReference type="PANTHER" id="PTHR47791:SF3">
    <property type="entry name" value="MEIOTICALLY UP-REGULATED GENE 191 PROTEIN"/>
    <property type="match status" value="1"/>
</dbReference>
<dbReference type="InterPro" id="IPR008928">
    <property type="entry name" value="6-hairpin_glycosidase_sf"/>
</dbReference>
<reference evidence="2 3" key="1">
    <citation type="submission" date="2019-02" db="EMBL/GenBank/DDBJ databases">
        <title>Genome sequencing of the rare red list fungi Hericium alpestre (H. flagellum).</title>
        <authorList>
            <person name="Buettner E."/>
            <person name="Kellner H."/>
        </authorList>
    </citation>
    <scope>NUCLEOTIDE SEQUENCE [LARGE SCALE GENOMIC DNA]</scope>
    <source>
        <strain evidence="2 3">DSM 108284</strain>
    </source>
</reference>
<organism evidence="2 3">
    <name type="scientific">Hericium alpestre</name>
    <dbReference type="NCBI Taxonomy" id="135208"/>
    <lineage>
        <taxon>Eukaryota</taxon>
        <taxon>Fungi</taxon>
        <taxon>Dikarya</taxon>
        <taxon>Basidiomycota</taxon>
        <taxon>Agaricomycotina</taxon>
        <taxon>Agaricomycetes</taxon>
        <taxon>Russulales</taxon>
        <taxon>Hericiaceae</taxon>
        <taxon>Hericium</taxon>
    </lineage>
</organism>